<dbReference type="AlphaFoldDB" id="A0A2U3D632"/>
<evidence type="ECO:0000313" key="2">
    <source>
        <dbReference type="EMBL" id="PWI56742.1"/>
    </source>
</evidence>
<dbReference type="RefSeq" id="WP_181363138.1">
    <property type="nucleotide sequence ID" value="NZ_MPDK01000028.1"/>
</dbReference>
<dbReference type="GO" id="GO:0003700">
    <property type="term" value="F:DNA-binding transcription factor activity"/>
    <property type="evidence" value="ECO:0007669"/>
    <property type="project" value="InterPro"/>
</dbReference>
<comment type="caution">
    <text evidence="2">The sequence shown here is derived from an EMBL/GenBank/DDBJ whole genome shotgun (WGS) entry which is preliminary data.</text>
</comment>
<dbReference type="SUPFAM" id="SSF88659">
    <property type="entry name" value="Sigma3 and sigma4 domains of RNA polymerase sigma factors"/>
    <property type="match status" value="1"/>
</dbReference>
<accession>A0A2U3D632</accession>
<keyword evidence="3" id="KW-1185">Reference proteome</keyword>
<dbReference type="Proteomes" id="UP000245380">
    <property type="component" value="Unassembled WGS sequence"/>
</dbReference>
<dbReference type="InterPro" id="IPR007630">
    <property type="entry name" value="RNA_pol_sigma70_r4"/>
</dbReference>
<gene>
    <name evidence="2" type="ORF">BM613_12265</name>
</gene>
<dbReference type="InterPro" id="IPR013324">
    <property type="entry name" value="RNA_pol_sigma_r3/r4-like"/>
</dbReference>
<dbReference type="EMBL" id="MPDK01000028">
    <property type="protein sequence ID" value="PWI56742.1"/>
    <property type="molecule type" value="Genomic_DNA"/>
</dbReference>
<dbReference type="Gene3D" id="1.20.140.160">
    <property type="match status" value="1"/>
</dbReference>
<name>A0A2U3D632_SULT2</name>
<dbReference type="PROSITE" id="PS00716">
    <property type="entry name" value="SIGMA70_2"/>
    <property type="match status" value="1"/>
</dbReference>
<dbReference type="GO" id="GO:0006352">
    <property type="term" value="P:DNA-templated transcription initiation"/>
    <property type="evidence" value="ECO:0007669"/>
    <property type="project" value="InterPro"/>
</dbReference>
<dbReference type="Pfam" id="PF04545">
    <property type="entry name" value="Sigma70_r4"/>
    <property type="match status" value="1"/>
</dbReference>
<organism evidence="2 3">
    <name type="scientific">Sulfoacidibacillus thermotolerans</name>
    <name type="common">Acidibacillus sulfuroxidans</name>
    <dbReference type="NCBI Taxonomy" id="1765684"/>
    <lineage>
        <taxon>Bacteria</taxon>
        <taxon>Bacillati</taxon>
        <taxon>Bacillota</taxon>
        <taxon>Bacilli</taxon>
        <taxon>Bacillales</taxon>
        <taxon>Alicyclobacillaceae</taxon>
        <taxon>Sulfoacidibacillus</taxon>
    </lineage>
</organism>
<sequence>MNHVNSLKHEEARSIRWCVQVIRHAAVRARIVKARQTREILFSQTHSSAEEDPLAAIPCPTSSHLFAQVEMDMLLHQLSLFESIILYEIYEHGYTQQEIAAHLQLTQQQVSRLHQRALHTLRTMWWSA</sequence>
<protein>
    <recommendedName>
        <fullName evidence="1">RNA polymerase sigma-70 domain-containing protein</fullName>
    </recommendedName>
</protein>
<evidence type="ECO:0000313" key="3">
    <source>
        <dbReference type="Proteomes" id="UP000245380"/>
    </source>
</evidence>
<dbReference type="InterPro" id="IPR000943">
    <property type="entry name" value="RNA_pol_sigma70"/>
</dbReference>
<proteinExistence type="predicted"/>
<feature type="domain" description="RNA polymerase sigma-70" evidence="1">
    <location>
        <begin position="95"/>
        <end position="121"/>
    </location>
</feature>
<evidence type="ECO:0000259" key="1">
    <source>
        <dbReference type="PROSITE" id="PS00716"/>
    </source>
</evidence>
<reference evidence="2 3" key="1">
    <citation type="submission" date="2016-11" db="EMBL/GenBank/DDBJ databases">
        <title>Comparative genomics of Acidibacillus ferroxidans species.</title>
        <authorList>
            <person name="Oliveira G."/>
            <person name="Nunes G."/>
            <person name="Oliveira R."/>
            <person name="Araujo F."/>
            <person name="Salim A."/>
            <person name="Scholte L."/>
            <person name="Morais D."/>
            <person name="Nancucheo I."/>
            <person name="Johnson D.B."/>
            <person name="Grail B."/>
            <person name="Bittencourt J."/>
            <person name="Valadares R."/>
        </authorList>
    </citation>
    <scope>NUCLEOTIDE SEQUENCE [LARGE SCALE GENOMIC DNA]</scope>
    <source>
        <strain evidence="2 3">Y002</strain>
    </source>
</reference>